<comment type="similarity">
    <text evidence="2 5">Belongs to the RxLR effector family.</text>
</comment>
<organism evidence="6 7">
    <name type="scientific">Phytophthora pseudosyringae</name>
    <dbReference type="NCBI Taxonomy" id="221518"/>
    <lineage>
        <taxon>Eukaryota</taxon>
        <taxon>Sar</taxon>
        <taxon>Stramenopiles</taxon>
        <taxon>Oomycota</taxon>
        <taxon>Peronosporomycetes</taxon>
        <taxon>Peronosporales</taxon>
        <taxon>Peronosporaceae</taxon>
        <taxon>Phytophthora</taxon>
    </lineage>
</organism>
<evidence type="ECO:0000313" key="7">
    <source>
        <dbReference type="Proteomes" id="UP000694044"/>
    </source>
</evidence>
<evidence type="ECO:0000256" key="3">
    <source>
        <dbReference type="ARBA" id="ARBA00022525"/>
    </source>
</evidence>
<keyword evidence="4 5" id="KW-0732">Signal</keyword>
<keyword evidence="3 5" id="KW-0964">Secreted</keyword>
<dbReference type="Proteomes" id="UP000694044">
    <property type="component" value="Unassembled WGS sequence"/>
</dbReference>
<dbReference type="OrthoDB" id="94951at2759"/>
<dbReference type="AlphaFoldDB" id="A0A8T1VVD6"/>
<evidence type="ECO:0000313" key="6">
    <source>
        <dbReference type="EMBL" id="KAG7383933.1"/>
    </source>
</evidence>
<name>A0A8T1VVD6_9STRA</name>
<evidence type="ECO:0000256" key="1">
    <source>
        <dbReference type="ARBA" id="ARBA00004613"/>
    </source>
</evidence>
<keyword evidence="7" id="KW-1185">Reference proteome</keyword>
<dbReference type="EMBL" id="JAGDFM010000162">
    <property type="protein sequence ID" value="KAG7383933.1"/>
    <property type="molecule type" value="Genomic_DNA"/>
</dbReference>
<protein>
    <recommendedName>
        <fullName evidence="5">RxLR effector protein</fullName>
    </recommendedName>
</protein>
<comment type="function">
    <text evidence="5">Effector that suppresses plant defense responses during pathogen infection.</text>
</comment>
<sequence length="207" mass="23851">MRLTGFQLLILLVVISLVSSDNTPATTRGIEGVSLTSDDRTHFLPKRFLRDESTSDEGLVPSSTDNEERMGIKEAAGWLWNAMKIRVKMKLWLYRGMTPEQVLEKLKVASKTDKNYKYYSRYCFKYYVKYPGRVPSNVPAKTADDIMKARLSKWLEDNLTPPQVFKELGLTGTFASARGHPKYKYFDQYSKMWSDLQVRLSKAENGR</sequence>
<evidence type="ECO:0000256" key="4">
    <source>
        <dbReference type="ARBA" id="ARBA00022729"/>
    </source>
</evidence>
<feature type="signal peptide" evidence="5">
    <location>
        <begin position="1"/>
        <end position="20"/>
    </location>
</feature>
<reference evidence="6" key="1">
    <citation type="submission" date="2021-02" db="EMBL/GenBank/DDBJ databases">
        <authorList>
            <person name="Palmer J.M."/>
        </authorList>
    </citation>
    <scope>NUCLEOTIDE SEQUENCE</scope>
    <source>
        <strain evidence="6">SCRP734</strain>
    </source>
</reference>
<dbReference type="Pfam" id="PF16810">
    <property type="entry name" value="RXLR"/>
    <property type="match status" value="1"/>
</dbReference>
<evidence type="ECO:0000256" key="2">
    <source>
        <dbReference type="ARBA" id="ARBA00010400"/>
    </source>
</evidence>
<evidence type="ECO:0000256" key="5">
    <source>
        <dbReference type="RuleBase" id="RU367124"/>
    </source>
</evidence>
<comment type="subcellular location">
    <subcellularLocation>
        <location evidence="1 5">Secreted</location>
    </subcellularLocation>
</comment>
<gene>
    <name evidence="6" type="ORF">PHYPSEUDO_003185</name>
</gene>
<feature type="chain" id="PRO_5044988617" description="RxLR effector protein" evidence="5">
    <location>
        <begin position="21"/>
        <end position="207"/>
    </location>
</feature>
<accession>A0A8T1VVD6</accession>
<comment type="domain">
    <text evidence="5">The RxLR-dEER motif acts to carry the protein into the host cell cytoplasm through binding to cell surface phosphatidylinositol-3-phosphate.</text>
</comment>
<dbReference type="InterPro" id="IPR031825">
    <property type="entry name" value="RXLR"/>
</dbReference>
<proteinExistence type="inferred from homology"/>
<comment type="caution">
    <text evidence="6">The sequence shown here is derived from an EMBL/GenBank/DDBJ whole genome shotgun (WGS) entry which is preliminary data.</text>
</comment>